<evidence type="ECO:0000259" key="1">
    <source>
        <dbReference type="PROSITE" id="PS50801"/>
    </source>
</evidence>
<dbReference type="Pfam" id="PF01740">
    <property type="entry name" value="STAS"/>
    <property type="match status" value="1"/>
</dbReference>
<feature type="domain" description="STAS" evidence="1">
    <location>
        <begin position="17"/>
        <end position="95"/>
    </location>
</feature>
<comment type="caution">
    <text evidence="2">The sequence shown here is derived from an EMBL/GenBank/DDBJ whole genome shotgun (WGS) entry which is preliminary data.</text>
</comment>
<dbReference type="InterPro" id="IPR036513">
    <property type="entry name" value="STAS_dom_sf"/>
</dbReference>
<keyword evidence="3" id="KW-1185">Reference proteome</keyword>
<dbReference type="EMBL" id="JAUZVZ010000007">
    <property type="protein sequence ID" value="MDP4535898.1"/>
    <property type="molecule type" value="Genomic_DNA"/>
</dbReference>
<dbReference type="SUPFAM" id="SSF52091">
    <property type="entry name" value="SpoIIaa-like"/>
    <property type="match status" value="1"/>
</dbReference>
<reference evidence="2 3" key="1">
    <citation type="submission" date="2023-08" db="EMBL/GenBank/DDBJ databases">
        <authorList>
            <person name="Joshi A."/>
            <person name="Thite S."/>
        </authorList>
    </citation>
    <scope>NUCLEOTIDE SEQUENCE [LARGE SCALE GENOMIC DNA]</scope>
    <source>
        <strain evidence="2 3">AC40</strain>
    </source>
</reference>
<proteinExistence type="predicted"/>
<dbReference type="PANTHER" id="PTHR33495">
    <property type="entry name" value="ANTI-SIGMA FACTOR ANTAGONIST TM_1081-RELATED-RELATED"/>
    <property type="match status" value="1"/>
</dbReference>
<accession>A0ABT9GY56</accession>
<organism evidence="2 3">
    <name type="scientific">Alkalimonas collagenimarina</name>
    <dbReference type="NCBI Taxonomy" id="400390"/>
    <lineage>
        <taxon>Bacteria</taxon>
        <taxon>Pseudomonadati</taxon>
        <taxon>Pseudomonadota</taxon>
        <taxon>Gammaproteobacteria</taxon>
        <taxon>Alkalimonas</taxon>
    </lineage>
</organism>
<gene>
    <name evidence="2" type="ORF">Q3O60_06845</name>
</gene>
<dbReference type="Proteomes" id="UP001231616">
    <property type="component" value="Unassembled WGS sequence"/>
</dbReference>
<dbReference type="InterPro" id="IPR002645">
    <property type="entry name" value="STAS_dom"/>
</dbReference>
<dbReference type="PANTHER" id="PTHR33495:SF2">
    <property type="entry name" value="ANTI-SIGMA FACTOR ANTAGONIST TM_1081-RELATED"/>
    <property type="match status" value="1"/>
</dbReference>
<protein>
    <submittedName>
        <fullName evidence="2">STAS domain-containing protein</fullName>
    </submittedName>
</protein>
<name>A0ABT9GY56_9GAMM</name>
<dbReference type="PROSITE" id="PS50801">
    <property type="entry name" value="STAS"/>
    <property type="match status" value="1"/>
</dbReference>
<sequence>MSQDQILFACLQDSCYFKLSGELRYTNASGMDDLIEQLFEQEQPACARVVVDLNEATFMDSTHIGLLASLARHCQQHDLPKPTLFSTQPEINELLLGLCLDDAFDFVQQATNPSIDLTAVQSEANTDNEQGLMILRAHEALIELNNKNESEFRSVVDLLKQQLK</sequence>
<dbReference type="RefSeq" id="WP_305893160.1">
    <property type="nucleotide sequence ID" value="NZ_JAUZVZ010000007.1"/>
</dbReference>
<dbReference type="Gene3D" id="3.30.750.24">
    <property type="entry name" value="STAS domain"/>
    <property type="match status" value="1"/>
</dbReference>
<dbReference type="CDD" id="cd07043">
    <property type="entry name" value="STAS_anti-anti-sigma_factors"/>
    <property type="match status" value="1"/>
</dbReference>
<evidence type="ECO:0000313" key="2">
    <source>
        <dbReference type="EMBL" id="MDP4535898.1"/>
    </source>
</evidence>
<evidence type="ECO:0000313" key="3">
    <source>
        <dbReference type="Proteomes" id="UP001231616"/>
    </source>
</evidence>